<comment type="caution">
    <text evidence="1">The sequence shown here is derived from an EMBL/GenBank/DDBJ whole genome shotgun (WGS) entry which is preliminary data.</text>
</comment>
<proteinExistence type="predicted"/>
<organism evidence="1 2">
    <name type="scientific">Smallanthus sonchifolius</name>
    <dbReference type="NCBI Taxonomy" id="185202"/>
    <lineage>
        <taxon>Eukaryota</taxon>
        <taxon>Viridiplantae</taxon>
        <taxon>Streptophyta</taxon>
        <taxon>Embryophyta</taxon>
        <taxon>Tracheophyta</taxon>
        <taxon>Spermatophyta</taxon>
        <taxon>Magnoliopsida</taxon>
        <taxon>eudicotyledons</taxon>
        <taxon>Gunneridae</taxon>
        <taxon>Pentapetalae</taxon>
        <taxon>asterids</taxon>
        <taxon>campanulids</taxon>
        <taxon>Asterales</taxon>
        <taxon>Asteraceae</taxon>
        <taxon>Asteroideae</taxon>
        <taxon>Heliantheae alliance</taxon>
        <taxon>Millerieae</taxon>
        <taxon>Smallanthus</taxon>
    </lineage>
</organism>
<reference evidence="1 2" key="2">
    <citation type="journal article" date="2022" name="Mol. Ecol. Resour.">
        <title>The genomes of chicory, endive, great burdock and yacon provide insights into Asteraceae paleo-polyploidization history and plant inulin production.</title>
        <authorList>
            <person name="Fan W."/>
            <person name="Wang S."/>
            <person name="Wang H."/>
            <person name="Wang A."/>
            <person name="Jiang F."/>
            <person name="Liu H."/>
            <person name="Zhao H."/>
            <person name="Xu D."/>
            <person name="Zhang Y."/>
        </authorList>
    </citation>
    <scope>NUCLEOTIDE SEQUENCE [LARGE SCALE GENOMIC DNA]</scope>
    <source>
        <strain evidence="2">cv. Yunnan</strain>
        <tissue evidence="1">Leaves</tissue>
    </source>
</reference>
<reference evidence="2" key="1">
    <citation type="journal article" date="2022" name="Mol. Ecol. Resour.">
        <title>The genomes of chicory, endive, great burdock and yacon provide insights into Asteraceae palaeo-polyploidization history and plant inulin production.</title>
        <authorList>
            <person name="Fan W."/>
            <person name="Wang S."/>
            <person name="Wang H."/>
            <person name="Wang A."/>
            <person name="Jiang F."/>
            <person name="Liu H."/>
            <person name="Zhao H."/>
            <person name="Xu D."/>
            <person name="Zhang Y."/>
        </authorList>
    </citation>
    <scope>NUCLEOTIDE SEQUENCE [LARGE SCALE GENOMIC DNA]</scope>
    <source>
        <strain evidence="2">cv. Yunnan</strain>
    </source>
</reference>
<dbReference type="Proteomes" id="UP001056120">
    <property type="component" value="Linkage Group LG16"/>
</dbReference>
<evidence type="ECO:0000313" key="1">
    <source>
        <dbReference type="EMBL" id="KAI3773617.1"/>
    </source>
</evidence>
<sequence>MSQGHTTPLLYLSRLFSDRHISVTLITTPANYSAIKATLKTDSISVIDIPFPDNIAGVPPGVEITDNHPSMSSFVNFVQATQQLQPRFEQLVRSLPPVTCTISDGFLIWTQDSADKLGIPRLIFYGANIFSMTMCNIMAQFKPHAAVGLDDEPFAVPGFRRFKLMANDFEPPLSELEPKGPALDFLIRQQEAMARSHGMVVNSFNELEPEFQDYWNRNYGPKAWQRRLPSSYVREVSIGLEQSNVRFMWVVKSKQLRLIGEGFEERVKGRGKVVGEWADQMEILKHEIVCGFLSHCGWNSMLESMCVGVAVLAMPLMAEQHLNARLVVEEIGMGLRLWPRDMVARGVVGAEEVAKMVVELMEGEGGRRVRKRVEAVREVAYGAMKDGGSSSTTLDSLIGHVCGAVHSGGT</sequence>
<gene>
    <name evidence="1" type="ORF">L1987_48147</name>
</gene>
<accession>A0ACB9FR74</accession>
<name>A0ACB9FR74_9ASTR</name>
<dbReference type="EMBL" id="CM042033">
    <property type="protein sequence ID" value="KAI3773617.1"/>
    <property type="molecule type" value="Genomic_DNA"/>
</dbReference>
<evidence type="ECO:0000313" key="2">
    <source>
        <dbReference type="Proteomes" id="UP001056120"/>
    </source>
</evidence>
<keyword evidence="2" id="KW-1185">Reference proteome</keyword>
<protein>
    <submittedName>
        <fullName evidence="1">Uncharacterized protein</fullName>
    </submittedName>
</protein>